<evidence type="ECO:0000256" key="1">
    <source>
        <dbReference type="ARBA" id="ARBA00010641"/>
    </source>
</evidence>
<sequence>MGQYSLMRNRDTLEKELIESAQNGDRQAFDLLVERYQFKIIKLVNRYVRDPVEAMDIAQESFIKAYRAIGKFRGDSAFYTWLYRIAINTAKNHVMNVSRKIIETDVELLDLEQTLTKANFRDYTAPENVLQDNEIRAVIFDVIQKLPKELRTAIMLRELEGLSYEEIATIMTCPIGTVRSRIFRAREAIEKKVKPYLREG</sequence>
<dbReference type="STRING" id="437022.CC99x_00369"/>
<dbReference type="Gene3D" id="1.10.1740.10">
    <property type="match status" value="1"/>
</dbReference>
<dbReference type="InterPro" id="IPR014286">
    <property type="entry name" value="RNA_pol_sigma70_RpoE"/>
</dbReference>
<dbReference type="PANTHER" id="PTHR43133:SF53">
    <property type="entry name" value="ECF RNA POLYMERASE SIGMA-E FACTOR"/>
    <property type="match status" value="1"/>
</dbReference>
<keyword evidence="3" id="KW-0731">Sigma factor</keyword>
<evidence type="ECO:0000256" key="2">
    <source>
        <dbReference type="ARBA" id="ARBA00023015"/>
    </source>
</evidence>
<comment type="similarity">
    <text evidence="1">Belongs to the sigma-70 factor family. ECF subfamily.</text>
</comment>
<reference evidence="8" key="1">
    <citation type="submission" date="2015-09" db="EMBL/GenBank/DDBJ databases">
        <title>Draft Genome Sequences of Two Novel Amoeba-resistant Intranuclear Bacteria, Candidatus Berkiella cookevillensis and Candidatus Berkiella aquae.</title>
        <authorList>
            <person name="Mehari Y.T."/>
            <person name="Arivett B.A."/>
            <person name="Farone A.L."/>
            <person name="Gunderson J.H."/>
            <person name="Farone M.B."/>
        </authorList>
    </citation>
    <scope>NUCLEOTIDE SEQUENCE [LARGE SCALE GENOMIC DNA]</scope>
    <source>
        <strain evidence="8">CC99</strain>
    </source>
</reference>
<dbReference type="GO" id="GO:0016987">
    <property type="term" value="F:sigma factor activity"/>
    <property type="evidence" value="ECO:0007669"/>
    <property type="project" value="UniProtKB-KW"/>
</dbReference>
<evidence type="ECO:0000259" key="6">
    <source>
        <dbReference type="Pfam" id="PF04542"/>
    </source>
</evidence>
<proteinExistence type="inferred from homology"/>
<name>A0A0Q9YT88_9GAMM</name>
<dbReference type="NCBIfam" id="TIGR02939">
    <property type="entry name" value="RpoE_Sigma70"/>
    <property type="match status" value="1"/>
</dbReference>
<dbReference type="SUPFAM" id="SSF88946">
    <property type="entry name" value="Sigma2 domain of RNA polymerase sigma factors"/>
    <property type="match status" value="1"/>
</dbReference>
<keyword evidence="4" id="KW-0238">DNA-binding</keyword>
<evidence type="ECO:0000259" key="7">
    <source>
        <dbReference type="Pfam" id="PF08281"/>
    </source>
</evidence>
<gene>
    <name evidence="8" type="primary">rpoE_2</name>
    <name evidence="8" type="ORF">CC99x_00369</name>
</gene>
<dbReference type="PATRIC" id="fig|1590042.3.peg.386"/>
<evidence type="ECO:0000256" key="5">
    <source>
        <dbReference type="ARBA" id="ARBA00023163"/>
    </source>
</evidence>
<dbReference type="InterPro" id="IPR013324">
    <property type="entry name" value="RNA_pol_sigma_r3/r4-like"/>
</dbReference>
<evidence type="ECO:0000256" key="4">
    <source>
        <dbReference type="ARBA" id="ARBA00023125"/>
    </source>
</evidence>
<dbReference type="NCBIfam" id="TIGR02937">
    <property type="entry name" value="sigma70-ECF"/>
    <property type="match status" value="1"/>
</dbReference>
<dbReference type="Pfam" id="PF04542">
    <property type="entry name" value="Sigma70_r2"/>
    <property type="match status" value="1"/>
</dbReference>
<accession>A0A0Q9YT88</accession>
<dbReference type="InterPro" id="IPR014284">
    <property type="entry name" value="RNA_pol_sigma-70_dom"/>
</dbReference>
<dbReference type="InterPro" id="IPR013249">
    <property type="entry name" value="RNA_pol_sigma70_r4_t2"/>
</dbReference>
<dbReference type="GO" id="GO:0006352">
    <property type="term" value="P:DNA-templated transcription initiation"/>
    <property type="evidence" value="ECO:0007669"/>
    <property type="project" value="InterPro"/>
</dbReference>
<dbReference type="SUPFAM" id="SSF88659">
    <property type="entry name" value="Sigma3 and sigma4 domains of RNA polymerase sigma factors"/>
    <property type="match status" value="1"/>
</dbReference>
<dbReference type="RefSeq" id="WP_375338902.1">
    <property type="nucleotide sequence ID" value="NZ_LKHV02000001.1"/>
</dbReference>
<feature type="domain" description="RNA polymerase sigma-70 region 2" evidence="6">
    <location>
        <begin position="32"/>
        <end position="95"/>
    </location>
</feature>
<keyword evidence="2" id="KW-0805">Transcription regulation</keyword>
<dbReference type="AlphaFoldDB" id="A0A0Q9YT88"/>
<dbReference type="PANTHER" id="PTHR43133">
    <property type="entry name" value="RNA POLYMERASE ECF-TYPE SIGMA FACTO"/>
    <property type="match status" value="1"/>
</dbReference>
<protein>
    <submittedName>
        <fullName evidence="8">ECF RNA polymerase sigma-E factor</fullName>
    </submittedName>
</protein>
<dbReference type="Pfam" id="PF08281">
    <property type="entry name" value="Sigma70_r4_2"/>
    <property type="match status" value="1"/>
</dbReference>
<dbReference type="EMBL" id="LKHV01000001">
    <property type="protein sequence ID" value="KRG20148.1"/>
    <property type="molecule type" value="Genomic_DNA"/>
</dbReference>
<dbReference type="Gene3D" id="1.10.10.10">
    <property type="entry name" value="Winged helix-like DNA-binding domain superfamily/Winged helix DNA-binding domain"/>
    <property type="match status" value="1"/>
</dbReference>
<dbReference type="FunFam" id="1.10.1740.10:FF:000001">
    <property type="entry name" value="RNA polymerase sigma factor"/>
    <property type="match status" value="1"/>
</dbReference>
<evidence type="ECO:0000313" key="8">
    <source>
        <dbReference type="EMBL" id="KRG20148.1"/>
    </source>
</evidence>
<comment type="caution">
    <text evidence="8">The sequence shown here is derived from an EMBL/GenBank/DDBJ whole genome shotgun (WGS) entry which is preliminary data.</text>
</comment>
<dbReference type="InterPro" id="IPR036388">
    <property type="entry name" value="WH-like_DNA-bd_sf"/>
</dbReference>
<dbReference type="InterPro" id="IPR039425">
    <property type="entry name" value="RNA_pol_sigma-70-like"/>
</dbReference>
<dbReference type="CDD" id="cd06171">
    <property type="entry name" value="Sigma70_r4"/>
    <property type="match status" value="1"/>
</dbReference>
<evidence type="ECO:0000256" key="3">
    <source>
        <dbReference type="ARBA" id="ARBA00023082"/>
    </source>
</evidence>
<organism evidence="8">
    <name type="scientific">Candidatus Berkiella cookevillensis</name>
    <dbReference type="NCBI Taxonomy" id="437022"/>
    <lineage>
        <taxon>Bacteria</taxon>
        <taxon>Pseudomonadati</taxon>
        <taxon>Pseudomonadota</taxon>
        <taxon>Gammaproteobacteria</taxon>
        <taxon>Candidatus Berkiellales</taxon>
        <taxon>Candidatus Berkiellaceae</taxon>
        <taxon>Candidatus Berkiella</taxon>
    </lineage>
</organism>
<feature type="domain" description="RNA polymerase sigma factor 70 region 4 type 2" evidence="7">
    <location>
        <begin position="141"/>
        <end position="188"/>
    </location>
</feature>
<dbReference type="InterPro" id="IPR007627">
    <property type="entry name" value="RNA_pol_sigma70_r2"/>
</dbReference>
<dbReference type="GO" id="GO:0003677">
    <property type="term" value="F:DNA binding"/>
    <property type="evidence" value="ECO:0007669"/>
    <property type="project" value="UniProtKB-KW"/>
</dbReference>
<dbReference type="InterPro" id="IPR013325">
    <property type="entry name" value="RNA_pol_sigma_r2"/>
</dbReference>
<keyword evidence="5" id="KW-0804">Transcription</keyword>